<accession>E7CGD1</accession>
<dbReference type="EMBL" id="HM037272">
    <property type="protein sequence ID" value="ADU03070.1"/>
    <property type="molecule type" value="Genomic_DNA"/>
</dbReference>
<name>E7CGD1_BACTU</name>
<dbReference type="AlphaFoldDB" id="E7CGD1"/>
<keyword evidence="1" id="KW-0614">Plasmid</keyword>
<reference evidence="1" key="1">
    <citation type="journal article" date="2010" name="J. Biol. Chem.">
        <title>Genome-wide Screening Reveals the Genetic Determinants of an Antibiotic Insecticide in Bacillus thuringiensis.</title>
        <authorList>
            <person name="Liu X.Y."/>
            <person name="Ruan L.F."/>
            <person name="Hu Z.F."/>
            <person name="Peng D.H."/>
            <person name="Cao S.Y."/>
            <person name="Yu Z.N."/>
            <person name="Liu Y."/>
            <person name="Zheng J.S."/>
            <person name="Sun M."/>
        </authorList>
    </citation>
    <scope>NUCLEOTIDE SEQUENCE</scope>
    <source>
        <strain evidence="1">CT-43</strain>
        <plasmid evidence="1">pBMB0558</plasmid>
    </source>
</reference>
<geneLocation type="plasmid" evidence="1">
    <name>pBMB0558</name>
</geneLocation>
<evidence type="ECO:0000313" key="1">
    <source>
        <dbReference type="EMBL" id="ADU03070.1"/>
    </source>
</evidence>
<protein>
    <submittedName>
        <fullName evidence="1">Uncharacterized protein</fullName>
    </submittedName>
</protein>
<sequence length="41" mass="4782">MKKSDWGKIKLVFQKLSHTHLFEHYSYEDVSKGGNSVEKIS</sequence>
<proteinExistence type="predicted"/>
<dbReference type="KEGG" id="btc:CT43_P127047"/>
<gene>
    <name evidence="1" type="ORF">pBMB0558_00010</name>
</gene>
<organism evidence="1">
    <name type="scientific">Bacillus thuringiensis serovar chinensis CT-43</name>
    <dbReference type="NCBI Taxonomy" id="541229"/>
    <lineage>
        <taxon>Bacteria</taxon>
        <taxon>Bacillati</taxon>
        <taxon>Bacillota</taxon>
        <taxon>Bacilli</taxon>
        <taxon>Bacillales</taxon>
        <taxon>Bacillaceae</taxon>
        <taxon>Bacillus</taxon>
        <taxon>Bacillus cereus group</taxon>
    </lineage>
</organism>